<organism evidence="2 3">
    <name type="scientific">Kistimonas scapharcae</name>
    <dbReference type="NCBI Taxonomy" id="1036133"/>
    <lineage>
        <taxon>Bacteria</taxon>
        <taxon>Pseudomonadati</taxon>
        <taxon>Pseudomonadota</taxon>
        <taxon>Gammaproteobacteria</taxon>
        <taxon>Oceanospirillales</taxon>
        <taxon>Endozoicomonadaceae</taxon>
        <taxon>Kistimonas</taxon>
    </lineage>
</organism>
<dbReference type="EMBL" id="BAABFL010000111">
    <property type="protein sequence ID" value="GAA4648849.1"/>
    <property type="molecule type" value="Genomic_DNA"/>
</dbReference>
<accession>A0ABP8UYM3</accession>
<dbReference type="Gene3D" id="3.40.630.10">
    <property type="entry name" value="Zn peptidases"/>
    <property type="match status" value="1"/>
</dbReference>
<evidence type="ECO:0000259" key="1">
    <source>
        <dbReference type="Pfam" id="PF00246"/>
    </source>
</evidence>
<feature type="domain" description="Peptidase M14" evidence="1">
    <location>
        <begin position="71"/>
        <end position="155"/>
    </location>
</feature>
<evidence type="ECO:0000313" key="2">
    <source>
        <dbReference type="EMBL" id="GAA4648849.1"/>
    </source>
</evidence>
<protein>
    <recommendedName>
        <fullName evidence="1">Peptidase M14 domain-containing protein</fullName>
    </recommendedName>
</protein>
<evidence type="ECO:0000313" key="3">
    <source>
        <dbReference type="Proteomes" id="UP001500604"/>
    </source>
</evidence>
<dbReference type="InterPro" id="IPR000834">
    <property type="entry name" value="Peptidase_M14"/>
</dbReference>
<comment type="caution">
    <text evidence="2">The sequence shown here is derived from an EMBL/GenBank/DDBJ whole genome shotgun (WGS) entry which is preliminary data.</text>
</comment>
<keyword evidence="3" id="KW-1185">Reference proteome</keyword>
<dbReference type="SUPFAM" id="SSF53187">
    <property type="entry name" value="Zn-dependent exopeptidases"/>
    <property type="match status" value="1"/>
</dbReference>
<reference evidence="3" key="1">
    <citation type="journal article" date="2019" name="Int. J. Syst. Evol. Microbiol.">
        <title>The Global Catalogue of Microorganisms (GCM) 10K type strain sequencing project: providing services to taxonomists for standard genome sequencing and annotation.</title>
        <authorList>
            <consortium name="The Broad Institute Genomics Platform"/>
            <consortium name="The Broad Institute Genome Sequencing Center for Infectious Disease"/>
            <person name="Wu L."/>
            <person name="Ma J."/>
        </authorList>
    </citation>
    <scope>NUCLEOTIDE SEQUENCE [LARGE SCALE GENOMIC DNA]</scope>
    <source>
        <strain evidence="3">JCM 17805</strain>
    </source>
</reference>
<proteinExistence type="predicted"/>
<dbReference type="Pfam" id="PF00246">
    <property type="entry name" value="Peptidase_M14"/>
    <property type="match status" value="1"/>
</dbReference>
<dbReference type="Proteomes" id="UP001500604">
    <property type="component" value="Unassembled WGS sequence"/>
</dbReference>
<sequence>MNTHHRTANENVKQPTIYEPDYDDGRIAIIRSFERDIASRIECLKTPLDVSSLGEVAYGSHRYPLYEITAIHDANNPYIRLTGLVHGDEEAGGKALLDFLDDGIKQYLTHFNFIINPCINPSGYETATLQAMNGYHLASRTDKNTGNINRSFNGALPQQESRLIEASLKRGPERDLPPIKWTPVYS</sequence>
<gene>
    <name evidence="2" type="ORF">GCM10023116_11230</name>
</gene>
<name>A0ABP8UYM3_9GAMM</name>